<dbReference type="Pfam" id="PF02311">
    <property type="entry name" value="AraC_binding"/>
    <property type="match status" value="1"/>
</dbReference>
<dbReference type="SUPFAM" id="SSF51215">
    <property type="entry name" value="Regulatory protein AraC"/>
    <property type="match status" value="1"/>
</dbReference>
<dbReference type="InterPro" id="IPR037923">
    <property type="entry name" value="HTH-like"/>
</dbReference>
<evidence type="ECO:0000313" key="6">
    <source>
        <dbReference type="Proteomes" id="UP000823895"/>
    </source>
</evidence>
<dbReference type="Pfam" id="PF12833">
    <property type="entry name" value="HTH_18"/>
    <property type="match status" value="1"/>
</dbReference>
<dbReference type="Proteomes" id="UP000823895">
    <property type="component" value="Unassembled WGS sequence"/>
</dbReference>
<comment type="caution">
    <text evidence="5">The sequence shown here is derived from an EMBL/GenBank/DDBJ whole genome shotgun (WGS) entry which is preliminary data.</text>
</comment>
<dbReference type="SMART" id="SM00342">
    <property type="entry name" value="HTH_ARAC"/>
    <property type="match status" value="1"/>
</dbReference>
<dbReference type="InterPro" id="IPR020449">
    <property type="entry name" value="Tscrpt_reg_AraC-type_HTH"/>
</dbReference>
<sequence>MTIIFRSTPVCEPLTFESIGQDWRQDSVSRPGGYPFYHYLQTEKGTGRVETASASYLLRENEGILIAPFIRHSYSSTDSEWYTKFASFTGTAASCIPQIVGNRQIIPVDSEQGRRISQLIGECVEMYNSHPPDEKQLSVSCYTMLLTFADGIYTQKLAEDPSYRNYVLPVIKEIERNYSLPLSVETMSRKVYVTPQYLSRLFRRYLNCSTYEYLTSYRIGKAKELLITSPSLEIKEIAHRTGFSDPSHFIAIFRKAVGVTPLEFRRLN</sequence>
<dbReference type="EMBL" id="DWWI01000252">
    <property type="protein sequence ID" value="HJC44362.1"/>
    <property type="molecule type" value="Genomic_DNA"/>
</dbReference>
<dbReference type="Gene3D" id="2.60.120.280">
    <property type="entry name" value="Regulatory protein AraC"/>
    <property type="match status" value="1"/>
</dbReference>
<dbReference type="GO" id="GO:0003700">
    <property type="term" value="F:DNA-binding transcription factor activity"/>
    <property type="evidence" value="ECO:0007669"/>
    <property type="project" value="InterPro"/>
</dbReference>
<dbReference type="InterPro" id="IPR018062">
    <property type="entry name" value="HTH_AraC-typ_CS"/>
</dbReference>
<evidence type="ECO:0000259" key="4">
    <source>
        <dbReference type="PROSITE" id="PS01124"/>
    </source>
</evidence>
<dbReference type="SUPFAM" id="SSF46689">
    <property type="entry name" value="Homeodomain-like"/>
    <property type="match status" value="2"/>
</dbReference>
<name>A0A9D2P6G2_9FIRM</name>
<dbReference type="GO" id="GO:0043565">
    <property type="term" value="F:sequence-specific DNA binding"/>
    <property type="evidence" value="ECO:0007669"/>
    <property type="project" value="InterPro"/>
</dbReference>
<feature type="domain" description="HTH araC/xylS-type" evidence="4">
    <location>
        <begin position="168"/>
        <end position="267"/>
    </location>
</feature>
<accession>A0A9D2P6G2</accession>
<proteinExistence type="predicted"/>
<keyword evidence="1" id="KW-0805">Transcription regulation</keyword>
<dbReference type="PANTHER" id="PTHR43280">
    <property type="entry name" value="ARAC-FAMILY TRANSCRIPTIONAL REGULATOR"/>
    <property type="match status" value="1"/>
</dbReference>
<dbReference type="Gene3D" id="1.10.10.60">
    <property type="entry name" value="Homeodomain-like"/>
    <property type="match status" value="2"/>
</dbReference>
<reference evidence="5" key="1">
    <citation type="journal article" date="2021" name="PeerJ">
        <title>Extensive microbial diversity within the chicken gut microbiome revealed by metagenomics and culture.</title>
        <authorList>
            <person name="Gilroy R."/>
            <person name="Ravi A."/>
            <person name="Getino M."/>
            <person name="Pursley I."/>
            <person name="Horton D.L."/>
            <person name="Alikhan N.F."/>
            <person name="Baker D."/>
            <person name="Gharbi K."/>
            <person name="Hall N."/>
            <person name="Watson M."/>
            <person name="Adriaenssens E.M."/>
            <person name="Foster-Nyarko E."/>
            <person name="Jarju S."/>
            <person name="Secka A."/>
            <person name="Antonio M."/>
            <person name="Oren A."/>
            <person name="Chaudhuri R.R."/>
            <person name="La Ragione R."/>
            <person name="Hildebrand F."/>
            <person name="Pallen M.J."/>
        </authorList>
    </citation>
    <scope>NUCLEOTIDE SEQUENCE</scope>
    <source>
        <strain evidence="5">CHK165-2605</strain>
    </source>
</reference>
<dbReference type="PANTHER" id="PTHR43280:SF2">
    <property type="entry name" value="HTH-TYPE TRANSCRIPTIONAL REGULATOR EXSA"/>
    <property type="match status" value="1"/>
</dbReference>
<dbReference type="InterPro" id="IPR003313">
    <property type="entry name" value="AraC-bd"/>
</dbReference>
<dbReference type="PROSITE" id="PS01124">
    <property type="entry name" value="HTH_ARAC_FAMILY_2"/>
    <property type="match status" value="1"/>
</dbReference>
<keyword evidence="2" id="KW-0238">DNA-binding</keyword>
<evidence type="ECO:0000256" key="2">
    <source>
        <dbReference type="ARBA" id="ARBA00023125"/>
    </source>
</evidence>
<protein>
    <submittedName>
        <fullName evidence="5">AraC family transcriptional regulator</fullName>
    </submittedName>
</protein>
<evidence type="ECO:0000256" key="1">
    <source>
        <dbReference type="ARBA" id="ARBA00023015"/>
    </source>
</evidence>
<evidence type="ECO:0000256" key="3">
    <source>
        <dbReference type="ARBA" id="ARBA00023163"/>
    </source>
</evidence>
<dbReference type="InterPro" id="IPR009057">
    <property type="entry name" value="Homeodomain-like_sf"/>
</dbReference>
<evidence type="ECO:0000313" key="5">
    <source>
        <dbReference type="EMBL" id="HJC44362.1"/>
    </source>
</evidence>
<reference evidence="5" key="2">
    <citation type="submission" date="2021-04" db="EMBL/GenBank/DDBJ databases">
        <authorList>
            <person name="Gilroy R."/>
        </authorList>
    </citation>
    <scope>NUCLEOTIDE SEQUENCE</scope>
    <source>
        <strain evidence="5">CHK165-2605</strain>
    </source>
</reference>
<dbReference type="PRINTS" id="PR00032">
    <property type="entry name" value="HTHARAC"/>
</dbReference>
<gene>
    <name evidence="5" type="ORF">H9756_11945</name>
</gene>
<dbReference type="InterPro" id="IPR018060">
    <property type="entry name" value="HTH_AraC"/>
</dbReference>
<organism evidence="5 6">
    <name type="scientific">Candidatus Mediterraneibacter gallistercoris</name>
    <dbReference type="NCBI Taxonomy" id="2838671"/>
    <lineage>
        <taxon>Bacteria</taxon>
        <taxon>Bacillati</taxon>
        <taxon>Bacillota</taxon>
        <taxon>Clostridia</taxon>
        <taxon>Lachnospirales</taxon>
        <taxon>Lachnospiraceae</taxon>
        <taxon>Mediterraneibacter</taxon>
    </lineage>
</organism>
<keyword evidence="3" id="KW-0804">Transcription</keyword>
<dbReference type="AlphaFoldDB" id="A0A9D2P6G2"/>
<dbReference type="PROSITE" id="PS00041">
    <property type="entry name" value="HTH_ARAC_FAMILY_1"/>
    <property type="match status" value="1"/>
</dbReference>